<dbReference type="SUPFAM" id="SSF52540">
    <property type="entry name" value="P-loop containing nucleoside triphosphate hydrolases"/>
    <property type="match status" value="1"/>
</dbReference>
<sequence length="576" mass="63349">MSSRAVSGAICAARRGYALEPQGRKLTGCRSQRSTFWSTPSPCSSSSSSSVAFSAAPTLKFEFSAEAASSARGQGPLALFSRLVELGQLQDDSEQRRVLEYLNAVFFGASKRTARGLYLYGSVGCGKTMSMDLFYSAVKDLSGLRVVRKHFHDFLHDVQLDLHRLKRDKDCPSHALHPVERVGARIADSTDVLCFDEFAITTIQDCVLLMPLFSALFRRGVTVVATSNRAPEDLYSDGLNRHVYMPPFLDTLAQYCKVLELKSSTDYRMVHYENSADAGVFCWPPSRSFVDKWFEATGGQGVLGARVDIAYGRSLDVPQLSSCGRVARFSFEDLCRKELSADDYLTISRQFHTILLDDVPCLSVDEHNEARRFTTLIDSCYEHHVKLICSMACPPDELLAGLVGLRDLSLAAVGKGVAGCGDGDSSSSSSGVLQAISRIKTSLADRKASPLMRSEASAAEATMDSDFALEVLSGEVQRVREHGTQDMQIWSQGGEASKGRAPPQVSKSWDDRRRISAFTWESQDPTSEQQSIKGVFAAAVASLKESGFAVERAISRLREMQTETFQENHKLKHLCK</sequence>
<dbReference type="InterPro" id="IPR005654">
    <property type="entry name" value="ATPase_AFG1-like"/>
</dbReference>
<protein>
    <recommendedName>
        <fullName evidence="6">Lactation elevated protein 1</fullName>
    </recommendedName>
</protein>
<dbReference type="PANTHER" id="PTHR12169">
    <property type="entry name" value="ATPASE N2B"/>
    <property type="match status" value="1"/>
</dbReference>
<dbReference type="Pfam" id="PF03969">
    <property type="entry name" value="AFG1_ATPase"/>
    <property type="match status" value="1"/>
</dbReference>
<keyword evidence="2" id="KW-0547">Nucleotide-binding</keyword>
<dbReference type="GO" id="GO:0016887">
    <property type="term" value="F:ATP hydrolysis activity"/>
    <property type="evidence" value="ECO:0007669"/>
    <property type="project" value="InterPro"/>
</dbReference>
<reference evidence="4" key="1">
    <citation type="submission" date="2021-02" db="EMBL/GenBank/DDBJ databases">
        <authorList>
            <person name="Dougan E. K."/>
            <person name="Rhodes N."/>
            <person name="Thang M."/>
            <person name="Chan C."/>
        </authorList>
    </citation>
    <scope>NUCLEOTIDE SEQUENCE</scope>
</reference>
<evidence type="ECO:0000256" key="1">
    <source>
        <dbReference type="ARBA" id="ARBA00010322"/>
    </source>
</evidence>
<accession>A0A813G1B6</accession>
<proteinExistence type="inferred from homology"/>
<evidence type="ECO:0000256" key="3">
    <source>
        <dbReference type="ARBA" id="ARBA00022840"/>
    </source>
</evidence>
<organism evidence="4 5">
    <name type="scientific">Polarella glacialis</name>
    <name type="common">Dinoflagellate</name>
    <dbReference type="NCBI Taxonomy" id="89957"/>
    <lineage>
        <taxon>Eukaryota</taxon>
        <taxon>Sar</taxon>
        <taxon>Alveolata</taxon>
        <taxon>Dinophyceae</taxon>
        <taxon>Suessiales</taxon>
        <taxon>Suessiaceae</taxon>
        <taxon>Polarella</taxon>
    </lineage>
</organism>
<dbReference type="GO" id="GO:0005739">
    <property type="term" value="C:mitochondrion"/>
    <property type="evidence" value="ECO:0007669"/>
    <property type="project" value="TreeGrafter"/>
</dbReference>
<dbReference type="Proteomes" id="UP000654075">
    <property type="component" value="Unassembled WGS sequence"/>
</dbReference>
<dbReference type="InterPro" id="IPR027417">
    <property type="entry name" value="P-loop_NTPase"/>
</dbReference>
<comment type="similarity">
    <text evidence="1">Belongs to the AFG1 ATPase family.</text>
</comment>
<name>A0A813G1B6_POLGL</name>
<dbReference type="PANTHER" id="PTHR12169:SF6">
    <property type="entry name" value="AFG1-LIKE ATPASE"/>
    <property type="match status" value="1"/>
</dbReference>
<keyword evidence="5" id="KW-1185">Reference proteome</keyword>
<dbReference type="NCBIfam" id="NF040713">
    <property type="entry name" value="ZapE"/>
    <property type="match status" value="1"/>
</dbReference>
<evidence type="ECO:0000256" key="2">
    <source>
        <dbReference type="ARBA" id="ARBA00022741"/>
    </source>
</evidence>
<evidence type="ECO:0000313" key="4">
    <source>
        <dbReference type="EMBL" id="CAE8620614.1"/>
    </source>
</evidence>
<dbReference type="OrthoDB" id="548867at2759"/>
<comment type="caution">
    <text evidence="4">The sequence shown here is derived from an EMBL/GenBank/DDBJ whole genome shotgun (WGS) entry which is preliminary data.</text>
</comment>
<dbReference type="EMBL" id="CAJNNV010027530">
    <property type="protein sequence ID" value="CAE8620614.1"/>
    <property type="molecule type" value="Genomic_DNA"/>
</dbReference>
<evidence type="ECO:0000313" key="5">
    <source>
        <dbReference type="Proteomes" id="UP000654075"/>
    </source>
</evidence>
<gene>
    <name evidence="4" type="ORF">PGLA1383_LOCUS38164</name>
</gene>
<keyword evidence="3" id="KW-0067">ATP-binding</keyword>
<evidence type="ECO:0008006" key="6">
    <source>
        <dbReference type="Google" id="ProtNLM"/>
    </source>
</evidence>
<dbReference type="AlphaFoldDB" id="A0A813G1B6"/>
<dbReference type="Gene3D" id="3.40.50.300">
    <property type="entry name" value="P-loop containing nucleotide triphosphate hydrolases"/>
    <property type="match status" value="1"/>
</dbReference>
<dbReference type="GO" id="GO:0005524">
    <property type="term" value="F:ATP binding"/>
    <property type="evidence" value="ECO:0007669"/>
    <property type="project" value="UniProtKB-KW"/>
</dbReference>